<evidence type="ECO:0000256" key="7">
    <source>
        <dbReference type="ARBA" id="ARBA00023150"/>
    </source>
</evidence>
<keyword evidence="11" id="KW-1185">Reference proteome</keyword>
<keyword evidence="5 8" id="KW-0460">Magnesium</keyword>
<dbReference type="GO" id="GO:1902758">
    <property type="term" value="P:bis(molybdopterin guanine dinucleotide)molybdenum biosynthetic process"/>
    <property type="evidence" value="ECO:0007669"/>
    <property type="project" value="TreeGrafter"/>
</dbReference>
<dbReference type="RefSeq" id="WP_201095185.1">
    <property type="nucleotide sequence ID" value="NZ_CP067393.1"/>
</dbReference>
<comment type="similarity">
    <text evidence="8">Belongs to the MobA family.</text>
</comment>
<evidence type="ECO:0000256" key="4">
    <source>
        <dbReference type="ARBA" id="ARBA00022741"/>
    </source>
</evidence>
<feature type="binding site" evidence="8">
    <location>
        <position position="72"/>
    </location>
    <ligand>
        <name>GTP</name>
        <dbReference type="ChEBI" id="CHEBI:37565"/>
    </ligand>
</feature>
<keyword evidence="2 8" id="KW-0808">Transferase</keyword>
<evidence type="ECO:0000256" key="1">
    <source>
        <dbReference type="ARBA" id="ARBA00022490"/>
    </source>
</evidence>
<dbReference type="CDD" id="cd02503">
    <property type="entry name" value="MobA"/>
    <property type="match status" value="1"/>
</dbReference>
<dbReference type="PANTHER" id="PTHR19136">
    <property type="entry name" value="MOLYBDENUM COFACTOR GUANYLYLTRANSFERASE"/>
    <property type="match status" value="1"/>
</dbReference>
<sequence length="197" mass="21715">MINTAYKIIGLILAGGQGQRVGRQNKGLLKLQGKPLVQHVFDNLSAQVDEVVISANEDIKSYQTLVKSVFTDNPCWQGKGPLAGIISASQVLPKNIDAIQVVPCDTPFLPSDLIAQLAKALFSDPQNEIAYAATKDCIHPSIFLCKPYINAKLADHLANQKYSLKSWIFSHHAVEVFFEDEHAFTNINHLETLASFQ</sequence>
<keyword evidence="1 8" id="KW-0963">Cytoplasm</keyword>
<comment type="subunit">
    <text evidence="8">Monomer.</text>
</comment>
<feature type="binding site" evidence="8">
    <location>
        <position position="26"/>
    </location>
    <ligand>
        <name>GTP</name>
        <dbReference type="ChEBI" id="CHEBI:37565"/>
    </ligand>
</feature>
<dbReference type="InterPro" id="IPR013482">
    <property type="entry name" value="Molybde_CF_guanTrfase"/>
</dbReference>
<organism evidence="10 11">
    <name type="scientific">Entomomonas asaccharolytica</name>
    <dbReference type="NCBI Taxonomy" id="2785331"/>
    <lineage>
        <taxon>Bacteria</taxon>
        <taxon>Pseudomonadati</taxon>
        <taxon>Pseudomonadota</taxon>
        <taxon>Gammaproteobacteria</taxon>
        <taxon>Pseudomonadales</taxon>
        <taxon>Pseudomonadaceae</taxon>
        <taxon>Entomomonas</taxon>
    </lineage>
</organism>
<comment type="function">
    <text evidence="8">Transfers a GMP moiety from GTP to Mo-molybdopterin (Mo-MPT) cofactor (Moco or molybdenum cofactor) to form Mo-molybdopterin guanine dinucleotide (Mo-MGD) cofactor.</text>
</comment>
<protein>
    <recommendedName>
        <fullName evidence="8">Molybdenum cofactor guanylyltransferase</fullName>
        <shortName evidence="8">MoCo guanylyltransferase</shortName>
        <ecNumber evidence="8">2.7.7.77</ecNumber>
    </recommendedName>
    <alternativeName>
        <fullName evidence="8">GTP:molybdopterin guanylyltransferase</fullName>
    </alternativeName>
    <alternativeName>
        <fullName evidence="8">Mo-MPT guanylyltransferase</fullName>
    </alternativeName>
    <alternativeName>
        <fullName evidence="8">Molybdopterin guanylyltransferase</fullName>
    </alternativeName>
    <alternativeName>
        <fullName evidence="8">Molybdopterin-guanine dinucleotide synthase</fullName>
        <shortName evidence="8">MGD synthase</shortName>
    </alternativeName>
</protein>
<dbReference type="SUPFAM" id="SSF53448">
    <property type="entry name" value="Nucleotide-diphospho-sugar transferases"/>
    <property type="match status" value="1"/>
</dbReference>
<dbReference type="EC" id="2.7.7.77" evidence="8"/>
<feature type="domain" description="MobA-like NTP transferase" evidence="9">
    <location>
        <begin position="10"/>
        <end position="171"/>
    </location>
</feature>
<comment type="domain">
    <text evidence="8">The N-terminal domain determines nucleotide recognition and specific binding, while the C-terminal domain determines the specific binding to the target protein.</text>
</comment>
<evidence type="ECO:0000259" key="9">
    <source>
        <dbReference type="Pfam" id="PF12804"/>
    </source>
</evidence>
<gene>
    <name evidence="8 10" type="primary">mobA</name>
    <name evidence="10" type="ORF">JHT90_05925</name>
</gene>
<dbReference type="InterPro" id="IPR029044">
    <property type="entry name" value="Nucleotide-diphossugar_trans"/>
</dbReference>
<evidence type="ECO:0000256" key="3">
    <source>
        <dbReference type="ARBA" id="ARBA00022723"/>
    </source>
</evidence>
<comment type="cofactor">
    <cofactor evidence="8">
        <name>Mg(2+)</name>
        <dbReference type="ChEBI" id="CHEBI:18420"/>
    </cofactor>
</comment>
<dbReference type="PANTHER" id="PTHR19136:SF81">
    <property type="entry name" value="MOLYBDENUM COFACTOR GUANYLYLTRANSFERASE"/>
    <property type="match status" value="1"/>
</dbReference>
<feature type="binding site" evidence="8">
    <location>
        <position position="105"/>
    </location>
    <ligand>
        <name>Mg(2+)</name>
        <dbReference type="ChEBI" id="CHEBI:18420"/>
    </ligand>
</feature>
<dbReference type="InterPro" id="IPR025877">
    <property type="entry name" value="MobA-like_NTP_Trfase"/>
</dbReference>
<keyword evidence="7 8" id="KW-0501">Molybdenum cofactor biosynthesis</keyword>
<reference evidence="10 11" key="1">
    <citation type="submission" date="2021-01" db="EMBL/GenBank/DDBJ databases">
        <title>Entomomonas sp. F2A isolated from a house cricket (Acheta domesticus).</title>
        <authorList>
            <person name="Spergser J."/>
            <person name="Busse H.-J."/>
        </authorList>
    </citation>
    <scope>NUCLEOTIDE SEQUENCE [LARGE SCALE GENOMIC DNA]</scope>
    <source>
        <strain evidence="10 11">F2A</strain>
    </source>
</reference>
<comment type="caution">
    <text evidence="8">Lacks conserved residue(s) required for the propagation of feature annotation.</text>
</comment>
<evidence type="ECO:0000256" key="5">
    <source>
        <dbReference type="ARBA" id="ARBA00022842"/>
    </source>
</evidence>
<dbReference type="HAMAP" id="MF_00316">
    <property type="entry name" value="MobA"/>
    <property type="match status" value="1"/>
</dbReference>
<dbReference type="NCBIfam" id="TIGR02665">
    <property type="entry name" value="molyb_mobA"/>
    <property type="match status" value="1"/>
</dbReference>
<comment type="subcellular location">
    <subcellularLocation>
        <location evidence="8">Cytoplasm</location>
    </subcellularLocation>
</comment>
<keyword evidence="3 8" id="KW-0479">Metal-binding</keyword>
<dbReference type="GO" id="GO:0005525">
    <property type="term" value="F:GTP binding"/>
    <property type="evidence" value="ECO:0007669"/>
    <property type="project" value="UniProtKB-UniRule"/>
</dbReference>
<dbReference type="GO" id="GO:0046872">
    <property type="term" value="F:metal ion binding"/>
    <property type="evidence" value="ECO:0007669"/>
    <property type="project" value="UniProtKB-KW"/>
</dbReference>
<evidence type="ECO:0000313" key="10">
    <source>
        <dbReference type="EMBL" id="QQP86775.1"/>
    </source>
</evidence>
<evidence type="ECO:0000256" key="2">
    <source>
        <dbReference type="ARBA" id="ARBA00022679"/>
    </source>
</evidence>
<keyword evidence="10" id="KW-0548">Nucleotidyltransferase</keyword>
<dbReference type="GO" id="GO:0061603">
    <property type="term" value="F:molybdenum cofactor guanylyltransferase activity"/>
    <property type="evidence" value="ECO:0007669"/>
    <property type="project" value="UniProtKB-EC"/>
</dbReference>
<feature type="binding site" evidence="8">
    <location>
        <position position="105"/>
    </location>
    <ligand>
        <name>GTP</name>
        <dbReference type="ChEBI" id="CHEBI:37565"/>
    </ligand>
</feature>
<evidence type="ECO:0000256" key="6">
    <source>
        <dbReference type="ARBA" id="ARBA00023134"/>
    </source>
</evidence>
<evidence type="ECO:0000313" key="11">
    <source>
        <dbReference type="Proteomes" id="UP000595278"/>
    </source>
</evidence>
<keyword evidence="6 8" id="KW-0342">GTP-binding</keyword>
<dbReference type="Gene3D" id="3.90.550.10">
    <property type="entry name" value="Spore Coat Polysaccharide Biosynthesis Protein SpsA, Chain A"/>
    <property type="match status" value="1"/>
</dbReference>
<comment type="catalytic activity">
    <reaction evidence="8">
        <text>Mo-molybdopterin + GTP + H(+) = Mo-molybdopterin guanine dinucleotide + diphosphate</text>
        <dbReference type="Rhea" id="RHEA:34243"/>
        <dbReference type="ChEBI" id="CHEBI:15378"/>
        <dbReference type="ChEBI" id="CHEBI:33019"/>
        <dbReference type="ChEBI" id="CHEBI:37565"/>
        <dbReference type="ChEBI" id="CHEBI:71302"/>
        <dbReference type="ChEBI" id="CHEBI:71310"/>
        <dbReference type="EC" id="2.7.7.77"/>
    </reaction>
</comment>
<feature type="binding site" evidence="8">
    <location>
        <begin position="13"/>
        <end position="15"/>
    </location>
    <ligand>
        <name>GTP</name>
        <dbReference type="ChEBI" id="CHEBI:37565"/>
    </ligand>
</feature>
<dbReference type="EMBL" id="CP067393">
    <property type="protein sequence ID" value="QQP86775.1"/>
    <property type="molecule type" value="Genomic_DNA"/>
</dbReference>
<name>A0A974NH74_9GAMM</name>
<dbReference type="AlphaFoldDB" id="A0A974NH74"/>
<proteinExistence type="inferred from homology"/>
<dbReference type="GO" id="GO:0005737">
    <property type="term" value="C:cytoplasm"/>
    <property type="evidence" value="ECO:0007669"/>
    <property type="project" value="UniProtKB-SubCell"/>
</dbReference>
<keyword evidence="4 8" id="KW-0547">Nucleotide-binding</keyword>
<evidence type="ECO:0000256" key="8">
    <source>
        <dbReference type="HAMAP-Rule" id="MF_00316"/>
    </source>
</evidence>
<accession>A0A974NH74</accession>
<dbReference type="KEGG" id="eaz:JHT90_05925"/>
<dbReference type="Proteomes" id="UP000595278">
    <property type="component" value="Chromosome"/>
</dbReference>
<dbReference type="Pfam" id="PF12804">
    <property type="entry name" value="NTP_transf_3"/>
    <property type="match status" value="1"/>
</dbReference>